<keyword evidence="2" id="KW-0964">Secreted</keyword>
<dbReference type="PANTHER" id="PTHR36108">
    <property type="entry name" value="COLOSSIN-B-RELATED"/>
    <property type="match status" value="1"/>
</dbReference>
<dbReference type="EMBL" id="JAFLWI010000002">
    <property type="protein sequence ID" value="MBO0481140.1"/>
    <property type="molecule type" value="Genomic_DNA"/>
</dbReference>
<evidence type="ECO:0000259" key="6">
    <source>
        <dbReference type="PROSITE" id="PS50234"/>
    </source>
</evidence>
<feature type="domain" description="VWFA" evidence="6">
    <location>
        <begin position="352"/>
        <end position="600"/>
    </location>
</feature>
<accession>A0ABS3HYJ7</accession>
<dbReference type="InterPro" id="IPR041033">
    <property type="entry name" value="SpaA_PFL_dom_1"/>
</dbReference>
<dbReference type="InterPro" id="IPR013783">
    <property type="entry name" value="Ig-like_fold"/>
</dbReference>
<dbReference type="Gene3D" id="2.60.40.2110">
    <property type="match status" value="1"/>
</dbReference>
<dbReference type="InterPro" id="IPR049319">
    <property type="entry name" value="GBS104-like_Ig"/>
</dbReference>
<gene>
    <name evidence="7" type="ORF">JZO71_02240</name>
</gene>
<evidence type="ECO:0000256" key="3">
    <source>
        <dbReference type="ARBA" id="ARBA00022729"/>
    </source>
</evidence>
<evidence type="ECO:0000256" key="5">
    <source>
        <dbReference type="SAM" id="Phobius"/>
    </source>
</evidence>
<feature type="compositionally biased region" description="Basic and acidic residues" evidence="4">
    <location>
        <begin position="163"/>
        <end position="180"/>
    </location>
</feature>
<dbReference type="Pfam" id="PF00092">
    <property type="entry name" value="VWA"/>
    <property type="match status" value="1"/>
</dbReference>
<dbReference type="Pfam" id="PF05738">
    <property type="entry name" value="Cna_B"/>
    <property type="match status" value="1"/>
</dbReference>
<evidence type="ECO:0000256" key="2">
    <source>
        <dbReference type="ARBA" id="ARBA00022525"/>
    </source>
</evidence>
<keyword evidence="5" id="KW-0812">Transmembrane</keyword>
<keyword evidence="5" id="KW-0472">Membrane</keyword>
<name>A0ABS3HYJ7_9ENTE</name>
<evidence type="ECO:0000313" key="7">
    <source>
        <dbReference type="EMBL" id="MBO0481140.1"/>
    </source>
</evidence>
<dbReference type="RefSeq" id="WP_206897972.1">
    <property type="nucleotide sequence ID" value="NZ_JAFLWI010000002.1"/>
</dbReference>
<evidence type="ECO:0000256" key="1">
    <source>
        <dbReference type="ARBA" id="ARBA00007257"/>
    </source>
</evidence>
<dbReference type="SMART" id="SM00327">
    <property type="entry name" value="VWA"/>
    <property type="match status" value="1"/>
</dbReference>
<dbReference type="Proteomes" id="UP000664832">
    <property type="component" value="Unassembled WGS sequence"/>
</dbReference>
<dbReference type="InterPro" id="IPR008454">
    <property type="entry name" value="Collagen-bd_Cna-like_B-typ_dom"/>
</dbReference>
<proteinExistence type="inferred from homology"/>
<dbReference type="SUPFAM" id="SSF53300">
    <property type="entry name" value="vWA-like"/>
    <property type="match status" value="1"/>
</dbReference>
<dbReference type="PANTHER" id="PTHR36108:SF13">
    <property type="entry name" value="COLOSSIN-B-RELATED"/>
    <property type="match status" value="1"/>
</dbReference>
<dbReference type="Gene3D" id="2.60.40.1140">
    <property type="entry name" value="Collagen-binding surface protein Cna, B-type domain"/>
    <property type="match status" value="1"/>
</dbReference>
<dbReference type="Gene3D" id="2.60.40.10">
    <property type="entry name" value="Immunoglobulins"/>
    <property type="match status" value="3"/>
</dbReference>
<evidence type="ECO:0000313" key="8">
    <source>
        <dbReference type="Proteomes" id="UP000664832"/>
    </source>
</evidence>
<dbReference type="Pfam" id="PF17802">
    <property type="entry name" value="SpaA"/>
    <property type="match status" value="3"/>
</dbReference>
<keyword evidence="5" id="KW-1133">Transmembrane helix</keyword>
<sequence length="1200" mass="131994">MNRKVKLISFLWIGVLLLSIFSQLLGISSLIHAEEANEFREIATSQQLKLEGKDSIATKDNSEGTKNWTLRYHKQVSGETQTTLQLKVTAENQPIKQLTRTDFIEIENGWIEEIQDTETNTIEFQTAIEQSAIQIQLKLLDEQGQVLEETAQAIEFQSSIDPSIKDQKANESTDRQEEVIKGNADSENSEVQDNTLNTDSSEQTKESEKGKPEEEKQTTDSETTDSSTEKALPLITAVPFAMTPLAGSPVNVDPFNYVSDALGTYPEHSTNNYTTNDSSTFIKNYDFGTEKTEGTSSIKNIIDNNPLNFTNGYHDYGDGAIKKIVIPTNDPNQFKIQLDVIGDALETNQPIDISLVLDKSSSMVQETVPEGMTRWVALQDAVTTFANDLLGPGNDGNIRLGLAAFGSSRMQINNNPVDVPYGEIGKFGSSGFTTNPASITSHTIYTQTPDTSGTPTYLGLDAGYAMLTNPSYGTRTEAAKVLIVLTDGEPTFSPNQNYLNLTNNLLSLNQTNLGTSERYYARMNNTNYYNGNGTSSTGQVTPTVDYVNQRATHPANQNIVKYSIGFATGETAESVLTAIGKNGYFTANNREQLIQVLKTLSTTFSATLQQATVTDPMSDYVDLIGDVSSFALKVDNGLTVIPSTSSSYPSFAQQVQVGINGSTINLSNLNLGKTETGREGYRIEYLIEVKEGYRDGLFYPANKTTYVTNNRTTTPDYLHFAIPSVKVPITTFDIQAKKIWEDDGNQWNLREDITLQLQEKDQDGNWIDVPDQNLSLLKDATSTEGTFTDVVALRNGQLIEYRIVEKVGEESHVDGYSAPTYAPAPTTKEANQTLTVTNSLLKKGISFIKVGEDHETPLAGAKFGIYQKSAPTVLLAEATSNASGLVQFPAYPIGEYIIRELAAPEGYQEVEEFTILVKQEADLSLTVTGFPENNQISNQLVPFLLEFKKTNETGTPLLGATFTLEGENLLEPLEATSNLQGVVQFSQGLQPGEYLLKETNLPLGYENNQGPWKVVIGSDKVIQIFDKEETLVYSEPATFDETQNRFIITGLTLTNRLKDFTLELEKKDQDGRLLNGAEFTLTGPDDYSETIKQTNSSTFVFTGLRPGEYSLEETFTPSGFIGLTQPVVIVISDTGKVTIDGEEQTDVLTVSGNIIQLEVTNHAKQPLPETGGMTIIPYLALGSTLMLSFYIYLRRRGGRA</sequence>
<dbReference type="PROSITE" id="PS50234">
    <property type="entry name" value="VWFA"/>
    <property type="match status" value="1"/>
</dbReference>
<dbReference type="Pfam" id="PF21426">
    <property type="entry name" value="GBS104-like_Ig"/>
    <property type="match status" value="1"/>
</dbReference>
<dbReference type="InterPro" id="IPR036465">
    <property type="entry name" value="vWFA_dom_sf"/>
</dbReference>
<comment type="caution">
    <text evidence="7">The sequence shown here is derived from an EMBL/GenBank/DDBJ whole genome shotgun (WGS) entry which is preliminary data.</text>
</comment>
<feature type="compositionally biased region" description="Basic and acidic residues" evidence="4">
    <location>
        <begin position="202"/>
        <end position="219"/>
    </location>
</feature>
<organism evidence="7 8">
    <name type="scientific">Candidatus Enterococcus courvalinii</name>
    <dbReference type="NCBI Taxonomy" id="2815329"/>
    <lineage>
        <taxon>Bacteria</taxon>
        <taxon>Bacillati</taxon>
        <taxon>Bacillota</taxon>
        <taxon>Bacilli</taxon>
        <taxon>Lactobacillales</taxon>
        <taxon>Enterococcaceae</taxon>
        <taxon>Enterococcus</taxon>
    </lineage>
</organism>
<feature type="compositionally biased region" description="Polar residues" evidence="4">
    <location>
        <begin position="185"/>
        <end position="201"/>
    </location>
</feature>
<reference evidence="7 8" key="1">
    <citation type="submission" date="2021-03" db="EMBL/GenBank/DDBJ databases">
        <title>Enterococcal diversity collection.</title>
        <authorList>
            <person name="Gilmore M.S."/>
            <person name="Schwartzman J."/>
            <person name="Van Tyne D."/>
            <person name="Martin M."/>
            <person name="Earl A.M."/>
            <person name="Manson A.L."/>
            <person name="Straub T."/>
            <person name="Salamzade R."/>
            <person name="Saavedra J."/>
            <person name="Lebreton F."/>
            <person name="Prichula J."/>
            <person name="Schaufler K."/>
            <person name="Gaca A."/>
            <person name="Sgardioli B."/>
            <person name="Wagenaar J."/>
            <person name="Strong T."/>
        </authorList>
    </citation>
    <scope>NUCLEOTIDE SEQUENCE [LARGE SCALE GENOMIC DNA]</scope>
    <source>
        <strain evidence="7 8">MSG2901</strain>
    </source>
</reference>
<keyword evidence="8" id="KW-1185">Reference proteome</keyword>
<dbReference type="InterPro" id="IPR002035">
    <property type="entry name" value="VWF_A"/>
</dbReference>
<feature type="region of interest" description="Disordered" evidence="4">
    <location>
        <begin position="158"/>
        <end position="230"/>
    </location>
</feature>
<feature type="compositionally biased region" description="Low complexity" evidence="4">
    <location>
        <begin position="220"/>
        <end position="230"/>
    </location>
</feature>
<comment type="similarity">
    <text evidence="1">Belongs to the serine-aspartate repeat-containing protein (SDr) family.</text>
</comment>
<dbReference type="SUPFAM" id="SSF49478">
    <property type="entry name" value="Cna protein B-type domain"/>
    <property type="match status" value="3"/>
</dbReference>
<keyword evidence="3" id="KW-0732">Signal</keyword>
<feature type="transmembrane region" description="Helical" evidence="5">
    <location>
        <begin position="1175"/>
        <end position="1193"/>
    </location>
</feature>
<dbReference type="CDD" id="cd00198">
    <property type="entry name" value="vWFA"/>
    <property type="match status" value="1"/>
</dbReference>
<dbReference type="Gene3D" id="3.40.50.410">
    <property type="entry name" value="von Willebrand factor, type A domain"/>
    <property type="match status" value="1"/>
</dbReference>
<evidence type="ECO:0000256" key="4">
    <source>
        <dbReference type="SAM" id="MobiDB-lite"/>
    </source>
</evidence>
<protein>
    <submittedName>
        <fullName evidence="7">VWA domain-containing protein</fullName>
    </submittedName>
</protein>